<evidence type="ECO:0000313" key="4">
    <source>
        <dbReference type="Proteomes" id="UP000238823"/>
    </source>
</evidence>
<evidence type="ECO:0000313" key="3">
    <source>
        <dbReference type="EMBL" id="PRQ09132.1"/>
    </source>
</evidence>
<evidence type="ECO:0000256" key="2">
    <source>
        <dbReference type="SAM" id="SignalP"/>
    </source>
</evidence>
<feature type="signal peptide" evidence="2">
    <location>
        <begin position="1"/>
        <end position="26"/>
    </location>
</feature>
<gene>
    <name evidence="3" type="ORF">ENSA7_11220</name>
</gene>
<dbReference type="AlphaFoldDB" id="A0A2S9YVR1"/>
<feature type="chain" id="PRO_5015467689" evidence="2">
    <location>
        <begin position="27"/>
        <end position="216"/>
    </location>
</feature>
<dbReference type="Proteomes" id="UP000238823">
    <property type="component" value="Unassembled WGS sequence"/>
</dbReference>
<reference evidence="3 4" key="1">
    <citation type="submission" date="2018-03" db="EMBL/GenBank/DDBJ databases">
        <title>Draft Genome Sequences of the Obligatory Marine Myxobacteria Enhygromyxa salina SWB007.</title>
        <authorList>
            <person name="Poehlein A."/>
            <person name="Moghaddam J.A."/>
            <person name="Harms H."/>
            <person name="Alanjari M."/>
            <person name="Koenig G.M."/>
            <person name="Daniel R."/>
            <person name="Schaeberle T.F."/>
        </authorList>
    </citation>
    <scope>NUCLEOTIDE SEQUENCE [LARGE SCALE GENOMIC DNA]</scope>
    <source>
        <strain evidence="3 4">SWB007</strain>
    </source>
</reference>
<organism evidence="3 4">
    <name type="scientific">Enhygromyxa salina</name>
    <dbReference type="NCBI Taxonomy" id="215803"/>
    <lineage>
        <taxon>Bacteria</taxon>
        <taxon>Pseudomonadati</taxon>
        <taxon>Myxococcota</taxon>
        <taxon>Polyangia</taxon>
        <taxon>Nannocystales</taxon>
        <taxon>Nannocystaceae</taxon>
        <taxon>Enhygromyxa</taxon>
    </lineage>
</organism>
<name>A0A2S9YVR1_9BACT</name>
<protein>
    <submittedName>
        <fullName evidence="3">Uncharacterized protein</fullName>
    </submittedName>
</protein>
<accession>A0A2S9YVR1</accession>
<comment type="caution">
    <text evidence="3">The sequence shown here is derived from an EMBL/GenBank/DDBJ whole genome shotgun (WGS) entry which is preliminary data.</text>
</comment>
<dbReference type="OrthoDB" id="5523329at2"/>
<dbReference type="EMBL" id="PVNL01000030">
    <property type="protein sequence ID" value="PRQ09132.1"/>
    <property type="molecule type" value="Genomic_DNA"/>
</dbReference>
<feature type="region of interest" description="Disordered" evidence="1">
    <location>
        <begin position="30"/>
        <end position="59"/>
    </location>
</feature>
<feature type="compositionally biased region" description="Polar residues" evidence="1">
    <location>
        <begin position="40"/>
        <end position="52"/>
    </location>
</feature>
<keyword evidence="2" id="KW-0732">Signal</keyword>
<proteinExistence type="predicted"/>
<sequence>MTSLSKTLHYLMLLPAVALLPLSGCSDNGGNTDAAEESTTKATDTGTESADGNDSMMEAGDGDGDCAPMQAEAAGECDLVLGAAWDGEACHVLSGCECVGDDCADLFESAEACEAAYADCIGGGGCAGLGFEACAANPACQPINGSPLENLGDFGWCAHESVYLGCSSELGCGEAISFACPDQGDAIYQTVDTCLPDVDYSPCQPPDEESVYEPCP</sequence>
<dbReference type="RefSeq" id="WP_106088167.1">
    <property type="nucleotide sequence ID" value="NZ_PVNL01000030.1"/>
</dbReference>
<evidence type="ECO:0000256" key="1">
    <source>
        <dbReference type="SAM" id="MobiDB-lite"/>
    </source>
</evidence>